<accession>A0A378UR65</accession>
<evidence type="ECO:0000313" key="1">
    <source>
        <dbReference type="EMBL" id="OPH37673.1"/>
    </source>
</evidence>
<dbReference type="Proteomes" id="UP000190777">
    <property type="component" value="Unassembled WGS sequence"/>
</dbReference>
<protein>
    <submittedName>
        <fullName evidence="2">Uncharacterized protein</fullName>
    </submittedName>
</protein>
<evidence type="ECO:0000313" key="3">
    <source>
        <dbReference type="Proteomes" id="UP000190777"/>
    </source>
</evidence>
<evidence type="ECO:0000313" key="2">
    <source>
        <dbReference type="EMBL" id="STZ82935.1"/>
    </source>
</evidence>
<dbReference type="Proteomes" id="UP000254618">
    <property type="component" value="Unassembled WGS sequence"/>
</dbReference>
<keyword evidence="3" id="KW-1185">Reference proteome</keyword>
<reference evidence="2 4" key="2">
    <citation type="submission" date="2018-06" db="EMBL/GenBank/DDBJ databases">
        <authorList>
            <consortium name="Pathogen Informatics"/>
            <person name="Doyle S."/>
        </authorList>
    </citation>
    <scope>NUCLEOTIDE SEQUENCE [LARGE SCALE GENOMIC DNA]</scope>
    <source>
        <strain evidence="2 4">NCTC11012</strain>
    </source>
</reference>
<sequence>MSEAQKEAVARYSAKRQTKKVALDLYLDDKQEKWIFDNLEQLKKDKKFKSVFVEVFSEYFTKNGK</sequence>
<evidence type="ECO:0000313" key="4">
    <source>
        <dbReference type="Proteomes" id="UP000254618"/>
    </source>
</evidence>
<dbReference type="EMBL" id="UGQF01000002">
    <property type="protein sequence ID" value="STZ82935.1"/>
    <property type="molecule type" value="Genomic_DNA"/>
</dbReference>
<organism evidence="2 4">
    <name type="scientific">Moraxella equi</name>
    <dbReference type="NCBI Taxonomy" id="60442"/>
    <lineage>
        <taxon>Bacteria</taxon>
        <taxon>Pseudomonadati</taxon>
        <taxon>Pseudomonadota</taxon>
        <taxon>Gammaproteobacteria</taxon>
        <taxon>Moraxellales</taxon>
        <taxon>Moraxellaceae</taxon>
        <taxon>Moraxella</taxon>
    </lineage>
</organism>
<dbReference type="RefSeq" id="WP_012477701.1">
    <property type="nucleotide sequence ID" value="NZ_MXAP01000076.1"/>
</dbReference>
<name>A0A378UR65_9GAMM</name>
<proteinExistence type="predicted"/>
<dbReference type="AlphaFoldDB" id="A0A378UR65"/>
<reference evidence="1 3" key="1">
    <citation type="submission" date="2017-03" db="EMBL/GenBank/DDBJ databases">
        <title>Draft genome sequence of Moraxella equi CCUG 4950T type strain.</title>
        <authorList>
            <person name="Salva-Serra F."/>
            <person name="Engstrom-Jakobsson H."/>
            <person name="Thorell K."/>
            <person name="Jaen-Luchoro D."/>
            <person name="Gonzales-Siles L."/>
            <person name="Karlsson R."/>
            <person name="Yazdan S."/>
            <person name="Boulund F."/>
            <person name="Johnning A."/>
            <person name="Engstrand L."/>
            <person name="Kristiansson E."/>
            <person name="Moore E."/>
        </authorList>
    </citation>
    <scope>NUCLEOTIDE SEQUENCE [LARGE SCALE GENOMIC DNA]</scope>
    <source>
        <strain evidence="1 3">CCUG 4950</strain>
    </source>
</reference>
<dbReference type="EMBL" id="MXAP01000076">
    <property type="protein sequence ID" value="OPH37673.1"/>
    <property type="molecule type" value="Genomic_DNA"/>
</dbReference>
<gene>
    <name evidence="1" type="ORF">B5J93_08100</name>
    <name evidence="2" type="ORF">NCTC11012_03047</name>
</gene>